<sequence length="108" mass="12285">MSKLTKTIQLMERIDCLIKRKATGTPNELAERLQISKASLHRVLDVMKEFGAPIEYSVLSQSYIYTSQVSFYCGFYTKELQENDLLKVSGGYTLLTNLSEINLVSLKK</sequence>
<organism evidence="1 2">
    <name type="scientific">Carboxylicivirga linearis</name>
    <dbReference type="NCBI Taxonomy" id="1628157"/>
    <lineage>
        <taxon>Bacteria</taxon>
        <taxon>Pseudomonadati</taxon>
        <taxon>Bacteroidota</taxon>
        <taxon>Bacteroidia</taxon>
        <taxon>Marinilabiliales</taxon>
        <taxon>Marinilabiliaceae</taxon>
        <taxon>Carboxylicivirga</taxon>
    </lineage>
</organism>
<name>A0ABS5JPH3_9BACT</name>
<gene>
    <name evidence="1" type="ORF">KEM10_00770</name>
</gene>
<keyword evidence="2" id="KW-1185">Reference proteome</keyword>
<reference evidence="1 2" key="1">
    <citation type="journal article" date="2015" name="Int. J. Syst. Evol. Microbiol.">
        <title>Carboxylicivirga linearis sp. nov., isolated from a sea cucumber culture pond.</title>
        <authorList>
            <person name="Wang F.Q."/>
            <person name="Zhou Y.X."/>
            <person name="Lin X.Z."/>
            <person name="Chen G.J."/>
            <person name="Du Z.J."/>
        </authorList>
    </citation>
    <scope>NUCLEOTIDE SEQUENCE [LARGE SCALE GENOMIC DNA]</scope>
    <source>
        <strain evidence="1 2">FB218</strain>
    </source>
</reference>
<dbReference type="SUPFAM" id="SSF46785">
    <property type="entry name" value="Winged helix' DNA-binding domain"/>
    <property type="match status" value="1"/>
</dbReference>
<evidence type="ECO:0000313" key="1">
    <source>
        <dbReference type="EMBL" id="MBS2096787.1"/>
    </source>
</evidence>
<accession>A0ABS5JPH3</accession>
<comment type="caution">
    <text evidence="1">The sequence shown here is derived from an EMBL/GenBank/DDBJ whole genome shotgun (WGS) entry which is preliminary data.</text>
</comment>
<evidence type="ECO:0000313" key="2">
    <source>
        <dbReference type="Proteomes" id="UP000708576"/>
    </source>
</evidence>
<dbReference type="InterPro" id="IPR036390">
    <property type="entry name" value="WH_DNA-bd_sf"/>
</dbReference>
<dbReference type="Proteomes" id="UP000708576">
    <property type="component" value="Unassembled WGS sequence"/>
</dbReference>
<dbReference type="EMBL" id="JAGUCO010000001">
    <property type="protein sequence ID" value="MBS2096787.1"/>
    <property type="molecule type" value="Genomic_DNA"/>
</dbReference>
<protein>
    <submittedName>
        <fullName evidence="1">HTH domain-containing protein</fullName>
    </submittedName>
</protein>
<proteinExistence type="predicted"/>
<dbReference type="RefSeq" id="WP_212212213.1">
    <property type="nucleotide sequence ID" value="NZ_JAGUCO010000001.1"/>
</dbReference>